<feature type="domain" description="Disease resistance protein winged helix" evidence="10">
    <location>
        <begin position="354"/>
        <end position="426"/>
    </location>
</feature>
<dbReference type="Gramene" id="TraesCS1D03G0093900.1">
    <property type="protein sequence ID" value="TraesCS1D03G0093900.1.CDS"/>
    <property type="gene ID" value="TraesCS1D03G0093900"/>
</dbReference>
<feature type="region of interest" description="Disordered" evidence="7">
    <location>
        <begin position="95"/>
        <end position="116"/>
    </location>
</feature>
<evidence type="ECO:0000256" key="3">
    <source>
        <dbReference type="ARBA" id="ARBA00022737"/>
    </source>
</evidence>
<evidence type="ECO:0000313" key="13">
    <source>
        <dbReference type="Proteomes" id="UP000019116"/>
    </source>
</evidence>
<name>A0A3B5ZPR3_WHEAT</name>
<dbReference type="Gramene" id="TraesCLE_scaffold_085103_01G000100.1">
    <property type="protein sequence ID" value="TraesCLE_scaffold_085103_01G000100.1"/>
    <property type="gene ID" value="TraesCLE_scaffold_085103_01G000100"/>
</dbReference>
<dbReference type="Gene3D" id="1.10.8.430">
    <property type="entry name" value="Helical domain of apoptotic protease-activating factors"/>
    <property type="match status" value="1"/>
</dbReference>
<keyword evidence="13" id="KW-1185">Reference proteome</keyword>
<reference evidence="12" key="1">
    <citation type="submission" date="2018-08" db="EMBL/GenBank/DDBJ databases">
        <authorList>
            <person name="Rossello M."/>
        </authorList>
    </citation>
    <scope>NUCLEOTIDE SEQUENCE [LARGE SCALE GENOMIC DNA]</scope>
    <source>
        <strain evidence="12">cv. Chinese Spring</strain>
    </source>
</reference>
<dbReference type="GO" id="GO:0042742">
    <property type="term" value="P:defense response to bacterium"/>
    <property type="evidence" value="ECO:0007669"/>
    <property type="project" value="UniProtKB-ARBA"/>
</dbReference>
<dbReference type="InterPro" id="IPR027417">
    <property type="entry name" value="P-loop_NTPase"/>
</dbReference>
<dbReference type="Pfam" id="PF23598">
    <property type="entry name" value="LRR_14"/>
    <property type="match status" value="1"/>
</dbReference>
<dbReference type="InterPro" id="IPR042197">
    <property type="entry name" value="Apaf_helical"/>
</dbReference>
<evidence type="ECO:0000256" key="7">
    <source>
        <dbReference type="SAM" id="MobiDB-lite"/>
    </source>
</evidence>
<dbReference type="Gramene" id="TraesROB_scaffold_022242_01G000300.1">
    <property type="protein sequence ID" value="TraesROB_scaffold_022242_01G000300.1"/>
    <property type="gene ID" value="TraesROB_scaffold_022242_01G000300"/>
</dbReference>
<feature type="domain" description="Disease resistance N-terminal" evidence="9">
    <location>
        <begin position="9"/>
        <end position="99"/>
    </location>
</feature>
<dbReference type="Gramene" id="TraesWEE_scaffold_081873_01G000100.1">
    <property type="protein sequence ID" value="TraesWEE_scaffold_081873_01G000100.1"/>
    <property type="gene ID" value="TraesWEE_scaffold_081873_01G000100"/>
</dbReference>
<dbReference type="FunFam" id="1.10.10.10:FF:000322">
    <property type="entry name" value="Probable disease resistance protein At1g63360"/>
    <property type="match status" value="1"/>
</dbReference>
<evidence type="ECO:0000256" key="2">
    <source>
        <dbReference type="ARBA" id="ARBA00022614"/>
    </source>
</evidence>
<dbReference type="PANTHER" id="PTHR23155:SF1137">
    <property type="entry name" value="OS08G0387700 PROTEIN"/>
    <property type="match status" value="1"/>
</dbReference>
<dbReference type="OrthoDB" id="650266at2759"/>
<feature type="domain" description="Disease resistance R13L4/SHOC-2-like LRR" evidence="11">
    <location>
        <begin position="471"/>
        <end position="832"/>
    </location>
</feature>
<dbReference type="GO" id="GO:0043531">
    <property type="term" value="F:ADP binding"/>
    <property type="evidence" value="ECO:0007669"/>
    <property type="project" value="InterPro"/>
</dbReference>
<keyword evidence="4" id="KW-0547">Nucleotide-binding</keyword>
<dbReference type="Pfam" id="PF23559">
    <property type="entry name" value="WHD_DRP"/>
    <property type="match status" value="1"/>
</dbReference>
<comment type="similarity">
    <text evidence="1">Belongs to the disease resistance NB-LRR family.</text>
</comment>
<evidence type="ECO:0000313" key="12">
    <source>
        <dbReference type="EnsemblPlants" id="TraesCS1D02G045300.1"/>
    </source>
</evidence>
<dbReference type="Gene3D" id="3.80.10.10">
    <property type="entry name" value="Ribonuclease Inhibitor"/>
    <property type="match status" value="2"/>
</dbReference>
<keyword evidence="2" id="KW-0433">Leucine-rich repeat</keyword>
<dbReference type="CDD" id="cd14798">
    <property type="entry name" value="RX-CC_like"/>
    <property type="match status" value="1"/>
</dbReference>
<dbReference type="Gramene" id="TraesCS1D02G045300.1">
    <property type="protein sequence ID" value="TraesCS1D02G045300.1"/>
    <property type="gene ID" value="TraesCS1D02G045300"/>
</dbReference>
<dbReference type="GO" id="GO:0009626">
    <property type="term" value="P:plant-type hypersensitive response"/>
    <property type="evidence" value="ECO:0007669"/>
    <property type="project" value="UniProtKB-ARBA"/>
</dbReference>
<protein>
    <recommendedName>
        <fullName evidence="14">NB-ARC domain-containing protein</fullName>
    </recommendedName>
</protein>
<dbReference type="Gene3D" id="3.40.50.300">
    <property type="entry name" value="P-loop containing nucleotide triphosphate hydrolases"/>
    <property type="match status" value="2"/>
</dbReference>
<dbReference type="SUPFAM" id="SSF52540">
    <property type="entry name" value="P-loop containing nucleoside triphosphate hydrolases"/>
    <property type="match status" value="1"/>
</dbReference>
<dbReference type="InterPro" id="IPR036388">
    <property type="entry name" value="WH-like_DNA-bd_sf"/>
</dbReference>
<accession>A0A3B5ZPR3</accession>
<evidence type="ECO:0008006" key="14">
    <source>
        <dbReference type="Google" id="ProtNLM"/>
    </source>
</evidence>
<evidence type="ECO:0000259" key="8">
    <source>
        <dbReference type="Pfam" id="PF00931"/>
    </source>
</evidence>
<sequence>MAVSIGTGAINSVISKLNDLLGDEVSSLVGTALLGKKVKLGIQYLRNELSTMKAVLLRLSDMEEHMDPQTREWRDRVRDMSFEIEDYIDRFVQRRRGHGGSQSRGVTASSARPNPVGIDGPREKIFGWLVEQDAKPNVVAIFGIGGSGKTTLALEVYNKIQEQFDCRAFVSVSRTPDIKRLLKHILFQVNEEEYLIIVDDIWSTSAWQHVKFALPIDNNKRSRIIATTRSKNVATSCCADIDGHMYEAKLLTVDDSRSLFFGRIFPSGECCPQELREVADEILKKCVGLPLAIISIGSLLASKSRTVKVWSKIRKSVSSAVEKDCPLDQMKRILLLSYLDLPHHLKACFLYLSVFPEGYYIDSRFLIWNWMAEGLIGGENREDMERLGESYLNELINRSMIQARKIGADGTRVKICGVHDIVLDFITSQAAEDKFVTVLIDGKYPSWKIRWLSLHLNSSEAADLPIKDASHLRSLNIFGPRGKQLPQNCEALRVLNIEGVVKSKNCHIEHIGSFYQLKYLRIIGYQITSPDTTITELPEQIGNLHHLDVLDLRGYRILKLPATIVQLKKLVCLFLDEIFTPLPDGIGNLQCLEELSGINLCNASVRSVEGLGELTKLRALKIKWILGFDRVLDEEDHMRVCASTLSKLVANSLHSLHFTGIKSSDFLNSWVFPSGSSPPPLRRLFLEGVGNFDFPAIPSQIRSLINLTRLSIRYVREMGEEGVNILGSLPMLLSLTILLLYTQRQSCVISSQGFQRLVKLNFHGETCLMFEPGAMPKLQRLKLVVFRWPEQYNPGLLHLSSLKHVSIWNWRRDRGVEDLMDEIRSVHPNHPILDRRV</sequence>
<reference evidence="12" key="2">
    <citation type="submission" date="2018-10" db="UniProtKB">
        <authorList>
            <consortium name="EnsemblPlants"/>
        </authorList>
    </citation>
    <scope>IDENTIFICATION</scope>
</reference>
<dbReference type="InterPro" id="IPR044974">
    <property type="entry name" value="Disease_R_plants"/>
</dbReference>
<dbReference type="Pfam" id="PF18052">
    <property type="entry name" value="Rx_N"/>
    <property type="match status" value="1"/>
</dbReference>
<dbReference type="GO" id="GO:0002758">
    <property type="term" value="P:innate immune response-activating signaling pathway"/>
    <property type="evidence" value="ECO:0007669"/>
    <property type="project" value="UniProtKB-ARBA"/>
</dbReference>
<dbReference type="Pfam" id="PF00931">
    <property type="entry name" value="NB-ARC"/>
    <property type="match status" value="1"/>
</dbReference>
<dbReference type="AlphaFoldDB" id="A0A3B5ZPR3"/>
<dbReference type="Gramene" id="TraesKAR1D01G0020550.1">
    <property type="protein sequence ID" value="cds.TraesKAR1D01G0020550.1"/>
    <property type="gene ID" value="TraesKAR1D01G0020550"/>
</dbReference>
<dbReference type="InterPro" id="IPR038005">
    <property type="entry name" value="RX-like_CC"/>
</dbReference>
<dbReference type="Proteomes" id="UP000019116">
    <property type="component" value="Chromosome 1D"/>
</dbReference>
<dbReference type="Gramene" id="TraesRN1D0100096100.1">
    <property type="protein sequence ID" value="TraesRN1D0100096100.1"/>
    <property type="gene ID" value="TraesRN1D0100096100"/>
</dbReference>
<keyword evidence="5" id="KW-0611">Plant defense</keyword>
<evidence type="ECO:0000256" key="6">
    <source>
        <dbReference type="ARBA" id="ARBA00023054"/>
    </source>
</evidence>
<proteinExistence type="inferred from homology"/>
<evidence type="ECO:0000259" key="11">
    <source>
        <dbReference type="Pfam" id="PF23598"/>
    </source>
</evidence>
<dbReference type="InterPro" id="IPR041118">
    <property type="entry name" value="Rx_N"/>
</dbReference>
<evidence type="ECO:0000256" key="5">
    <source>
        <dbReference type="ARBA" id="ARBA00022821"/>
    </source>
</evidence>
<keyword evidence="3" id="KW-0677">Repeat</keyword>
<evidence type="ECO:0000259" key="9">
    <source>
        <dbReference type="Pfam" id="PF18052"/>
    </source>
</evidence>
<dbReference type="SMR" id="A0A3B5ZPR3"/>
<dbReference type="PRINTS" id="PR00364">
    <property type="entry name" value="DISEASERSIST"/>
</dbReference>
<dbReference type="Gramene" id="TraesCAD_scaffold_099961_01G000100.1">
    <property type="protein sequence ID" value="TraesCAD_scaffold_099961_01G000100.1"/>
    <property type="gene ID" value="TraesCAD_scaffold_099961_01G000100"/>
</dbReference>
<evidence type="ECO:0000256" key="1">
    <source>
        <dbReference type="ARBA" id="ARBA00008894"/>
    </source>
</evidence>
<dbReference type="Gene3D" id="1.20.5.4130">
    <property type="match status" value="1"/>
</dbReference>
<evidence type="ECO:0000259" key="10">
    <source>
        <dbReference type="Pfam" id="PF23559"/>
    </source>
</evidence>
<dbReference type="InterPro" id="IPR058922">
    <property type="entry name" value="WHD_DRP"/>
</dbReference>
<dbReference type="InterPro" id="IPR002182">
    <property type="entry name" value="NB-ARC"/>
</dbReference>
<dbReference type="PANTHER" id="PTHR23155">
    <property type="entry name" value="DISEASE RESISTANCE PROTEIN RP"/>
    <property type="match status" value="1"/>
</dbReference>
<feature type="domain" description="NB-ARC" evidence="8">
    <location>
        <begin position="122"/>
        <end position="191"/>
    </location>
</feature>
<dbReference type="InterPro" id="IPR032675">
    <property type="entry name" value="LRR_dom_sf"/>
</dbReference>
<dbReference type="Gene3D" id="1.10.10.10">
    <property type="entry name" value="Winged helix-like DNA-binding domain superfamily/Winged helix DNA-binding domain"/>
    <property type="match status" value="1"/>
</dbReference>
<dbReference type="STRING" id="4565.A0A3B5ZPR3"/>
<dbReference type="EnsemblPlants" id="TraesCS1D02G045300.1">
    <property type="protein sequence ID" value="TraesCS1D02G045300.1"/>
    <property type="gene ID" value="TraesCS1D02G045300"/>
</dbReference>
<dbReference type="SUPFAM" id="SSF52058">
    <property type="entry name" value="L domain-like"/>
    <property type="match status" value="1"/>
</dbReference>
<dbReference type="InterPro" id="IPR055414">
    <property type="entry name" value="LRR_R13L4/SHOC2-like"/>
</dbReference>
<organism evidence="12">
    <name type="scientific">Triticum aestivum</name>
    <name type="common">Wheat</name>
    <dbReference type="NCBI Taxonomy" id="4565"/>
    <lineage>
        <taxon>Eukaryota</taxon>
        <taxon>Viridiplantae</taxon>
        <taxon>Streptophyta</taxon>
        <taxon>Embryophyta</taxon>
        <taxon>Tracheophyta</taxon>
        <taxon>Spermatophyta</taxon>
        <taxon>Magnoliopsida</taxon>
        <taxon>Liliopsida</taxon>
        <taxon>Poales</taxon>
        <taxon>Poaceae</taxon>
        <taxon>BOP clade</taxon>
        <taxon>Pooideae</taxon>
        <taxon>Triticodae</taxon>
        <taxon>Triticeae</taxon>
        <taxon>Triticinae</taxon>
        <taxon>Triticum</taxon>
    </lineage>
</organism>
<keyword evidence="6" id="KW-0175">Coiled coil</keyword>
<evidence type="ECO:0000256" key="4">
    <source>
        <dbReference type="ARBA" id="ARBA00022741"/>
    </source>
</evidence>